<dbReference type="PROSITE" id="PS50005">
    <property type="entry name" value="TPR"/>
    <property type="match status" value="1"/>
</dbReference>
<proteinExistence type="inferred from homology"/>
<evidence type="ECO:0000256" key="3">
    <source>
        <dbReference type="ARBA" id="ARBA00022737"/>
    </source>
</evidence>
<dbReference type="InterPro" id="IPR051476">
    <property type="entry name" value="Bac_ResReg_Asp_Phosphatase"/>
</dbReference>
<keyword evidence="4 6" id="KW-0802">TPR repeat</keyword>
<dbReference type="RefSeq" id="WP_200756491.1">
    <property type="nucleotide sequence ID" value="NZ_AP023366.1"/>
</dbReference>
<feature type="repeat" description="TPR" evidence="6">
    <location>
        <begin position="231"/>
        <end position="264"/>
    </location>
</feature>
<evidence type="ECO:0000259" key="7">
    <source>
        <dbReference type="PROSITE" id="PS50943"/>
    </source>
</evidence>
<dbReference type="InterPro" id="IPR010982">
    <property type="entry name" value="Lambda_DNA-bd_dom_sf"/>
</dbReference>
<dbReference type="Pfam" id="PF01381">
    <property type="entry name" value="HTH_3"/>
    <property type="match status" value="1"/>
</dbReference>
<dbReference type="SUPFAM" id="SSF47413">
    <property type="entry name" value="lambda repressor-like DNA-binding domains"/>
    <property type="match status" value="1"/>
</dbReference>
<name>A0A7I8DAE5_9BACL</name>
<evidence type="ECO:0000256" key="6">
    <source>
        <dbReference type="PROSITE-ProRule" id="PRU00339"/>
    </source>
</evidence>
<dbReference type="PANTHER" id="PTHR46630:SF1">
    <property type="entry name" value="TETRATRICOPEPTIDE REPEAT PROTEIN 29"/>
    <property type="match status" value="1"/>
</dbReference>
<dbReference type="InterPro" id="IPR001387">
    <property type="entry name" value="Cro/C1-type_HTH"/>
</dbReference>
<dbReference type="Proteomes" id="UP000593802">
    <property type="component" value="Chromosome"/>
</dbReference>
<comment type="subcellular location">
    <subcellularLocation>
        <location evidence="1">Cytoplasm</location>
    </subcellularLocation>
</comment>
<reference evidence="8 9" key="1">
    <citation type="submission" date="2020-08" db="EMBL/GenBank/DDBJ databases">
        <title>Complete Genome Sequence of Effusibacillus dendaii Strain skT53, Isolated from Farmland soil.</title>
        <authorList>
            <person name="Konishi T."/>
            <person name="Kawasaki H."/>
        </authorList>
    </citation>
    <scope>NUCLEOTIDE SEQUENCE [LARGE SCALE GENOMIC DNA]</scope>
    <source>
        <strain evidence="9">skT53</strain>
    </source>
</reference>
<dbReference type="SMART" id="SM00028">
    <property type="entry name" value="TPR"/>
    <property type="match status" value="5"/>
</dbReference>
<dbReference type="GO" id="GO:0003677">
    <property type="term" value="F:DNA binding"/>
    <property type="evidence" value="ECO:0007669"/>
    <property type="project" value="InterPro"/>
</dbReference>
<evidence type="ECO:0000256" key="5">
    <source>
        <dbReference type="ARBA" id="ARBA00038253"/>
    </source>
</evidence>
<dbReference type="Gene3D" id="1.10.260.40">
    <property type="entry name" value="lambda repressor-like DNA-binding domains"/>
    <property type="match status" value="1"/>
</dbReference>
<keyword evidence="3" id="KW-0677">Repeat</keyword>
<dbReference type="GO" id="GO:0005737">
    <property type="term" value="C:cytoplasm"/>
    <property type="evidence" value="ECO:0007669"/>
    <property type="project" value="UniProtKB-SubCell"/>
</dbReference>
<dbReference type="SUPFAM" id="SSF48452">
    <property type="entry name" value="TPR-like"/>
    <property type="match status" value="2"/>
</dbReference>
<gene>
    <name evidence="8" type="ORF">skT53_19420</name>
</gene>
<feature type="domain" description="HTH cro/C1-type" evidence="7">
    <location>
        <begin position="9"/>
        <end position="62"/>
    </location>
</feature>
<dbReference type="InterPro" id="IPR041617">
    <property type="entry name" value="TPR_MalT"/>
</dbReference>
<sequence>MTKTLGQKIRELRMQKGMTQGDLGGGRVTPSMISQIEADKANPSHRLLKWIADRLETPIEFFLTDMQLQSEKISSFRFAKALIEAGEPGQAVVLLEPLADGQSLPMYQQEIQQDLATCYRSTGQLDKAAKQLEEIFSGLLVKRDLQAMVQVLFEMGSIEKERNQLSVAVYHWNRANQLYEEMDSPDPFQWGKLLRELAELHTIMGDLESARAVYEQAMTVLSGTEDLRGIADMYLKLSRIYRDKGSYEEAARYAEHALSIHKGFNNLKTAVQIKEMCAMLKAEQGFPKEAVTILTECLSEYEKYGFADRLGSVHGSLSIIYLRMRQLDLAKSHCQTAIALANDDAERAALYRTWAETAKEEGNLQEAKDFAQKSVQFFNRVGMSRELMMSYSLLGNLCKASGDLSGALQAFEEMQGALQSNLKHRGIVL</sequence>
<dbReference type="PROSITE" id="PS50943">
    <property type="entry name" value="HTH_CROC1"/>
    <property type="match status" value="1"/>
</dbReference>
<dbReference type="Gene3D" id="1.25.40.10">
    <property type="entry name" value="Tetratricopeptide repeat domain"/>
    <property type="match status" value="2"/>
</dbReference>
<evidence type="ECO:0000256" key="1">
    <source>
        <dbReference type="ARBA" id="ARBA00004496"/>
    </source>
</evidence>
<dbReference type="EMBL" id="AP023366">
    <property type="protein sequence ID" value="BCJ86957.1"/>
    <property type="molecule type" value="Genomic_DNA"/>
</dbReference>
<evidence type="ECO:0000313" key="8">
    <source>
        <dbReference type="EMBL" id="BCJ86957.1"/>
    </source>
</evidence>
<dbReference type="CDD" id="cd00093">
    <property type="entry name" value="HTH_XRE"/>
    <property type="match status" value="1"/>
</dbReference>
<protein>
    <recommendedName>
        <fullName evidence="7">HTH cro/C1-type domain-containing protein</fullName>
    </recommendedName>
</protein>
<organism evidence="8 9">
    <name type="scientific">Effusibacillus dendaii</name>
    <dbReference type="NCBI Taxonomy" id="2743772"/>
    <lineage>
        <taxon>Bacteria</taxon>
        <taxon>Bacillati</taxon>
        <taxon>Bacillota</taxon>
        <taxon>Bacilli</taxon>
        <taxon>Bacillales</taxon>
        <taxon>Alicyclobacillaceae</taxon>
        <taxon>Effusibacillus</taxon>
    </lineage>
</organism>
<dbReference type="SMART" id="SM00530">
    <property type="entry name" value="HTH_XRE"/>
    <property type="match status" value="1"/>
</dbReference>
<keyword evidence="9" id="KW-1185">Reference proteome</keyword>
<dbReference type="InterPro" id="IPR019734">
    <property type="entry name" value="TPR_rpt"/>
</dbReference>
<evidence type="ECO:0000313" key="9">
    <source>
        <dbReference type="Proteomes" id="UP000593802"/>
    </source>
</evidence>
<accession>A0A7I8DAE5</accession>
<dbReference type="InterPro" id="IPR011990">
    <property type="entry name" value="TPR-like_helical_dom_sf"/>
</dbReference>
<keyword evidence="2" id="KW-0963">Cytoplasm</keyword>
<evidence type="ECO:0000256" key="2">
    <source>
        <dbReference type="ARBA" id="ARBA00022490"/>
    </source>
</evidence>
<evidence type="ECO:0000256" key="4">
    <source>
        <dbReference type="ARBA" id="ARBA00022803"/>
    </source>
</evidence>
<dbReference type="KEGG" id="eff:skT53_19420"/>
<dbReference type="AlphaFoldDB" id="A0A7I8DAE5"/>
<dbReference type="Pfam" id="PF17874">
    <property type="entry name" value="TPR_MalT"/>
    <property type="match status" value="1"/>
</dbReference>
<dbReference type="PANTHER" id="PTHR46630">
    <property type="entry name" value="TETRATRICOPEPTIDE REPEAT PROTEIN 29"/>
    <property type="match status" value="1"/>
</dbReference>
<comment type="similarity">
    <text evidence="5">Belongs to the Rap family.</text>
</comment>